<proteinExistence type="predicted"/>
<dbReference type="Pfam" id="PF00892">
    <property type="entry name" value="EamA"/>
    <property type="match status" value="2"/>
</dbReference>
<sequence length="288" mass="31051">MKKEGTSYGIMLMLLSVVAFAIMATLVKSMSHVSTFVTVFVRFSVGVGILGILALFKRIDLKFVRSPLLLLRGISGAVSVTLFYFAIVKIGMGKGSVYSYSYPVFATLLSAIVLKEKVSVPKWILILGAFVGIVLVSLKFSGSDEGWSLGFYDVLAMCSAITNAISILIVKKLHGTDNSYAIFFAQSIVGFWIFLIPANMPEITGPVNGSYVLIIIGVFSAMAQLLNTEGYRHVSIATGSPFHMLIPVVNVIIGVLVFNETFSALEIIGASLAVLSCLGIMLLNIKKQ</sequence>
<feature type="transmembrane region" description="Helical" evidence="5">
    <location>
        <begin position="7"/>
        <end position="27"/>
    </location>
</feature>
<feature type="transmembrane region" description="Helical" evidence="5">
    <location>
        <begin position="264"/>
        <end position="285"/>
    </location>
</feature>
<feature type="transmembrane region" description="Helical" evidence="5">
    <location>
        <begin position="97"/>
        <end position="114"/>
    </location>
</feature>
<dbReference type="Proteomes" id="UP000708576">
    <property type="component" value="Unassembled WGS sequence"/>
</dbReference>
<feature type="transmembrane region" description="Helical" evidence="5">
    <location>
        <begin position="240"/>
        <end position="258"/>
    </location>
</feature>
<dbReference type="InterPro" id="IPR000620">
    <property type="entry name" value="EamA_dom"/>
</dbReference>
<evidence type="ECO:0000256" key="2">
    <source>
        <dbReference type="ARBA" id="ARBA00022692"/>
    </source>
</evidence>
<gene>
    <name evidence="7" type="ORF">KEM10_18055</name>
</gene>
<comment type="subcellular location">
    <subcellularLocation>
        <location evidence="1">Membrane</location>
        <topology evidence="1">Multi-pass membrane protein</topology>
    </subcellularLocation>
</comment>
<protein>
    <submittedName>
        <fullName evidence="7">DMT family transporter</fullName>
    </submittedName>
</protein>
<feature type="transmembrane region" description="Helical" evidence="5">
    <location>
        <begin position="147"/>
        <end position="168"/>
    </location>
</feature>
<evidence type="ECO:0000313" key="8">
    <source>
        <dbReference type="Proteomes" id="UP000708576"/>
    </source>
</evidence>
<keyword evidence="2 5" id="KW-0812">Transmembrane</keyword>
<dbReference type="InterPro" id="IPR037185">
    <property type="entry name" value="EmrE-like"/>
</dbReference>
<accession>A0ABS5JZ53</accession>
<feature type="transmembrane region" description="Helical" evidence="5">
    <location>
        <begin position="68"/>
        <end position="91"/>
    </location>
</feature>
<keyword evidence="8" id="KW-1185">Reference proteome</keyword>
<comment type="caution">
    <text evidence="7">The sequence shown here is derived from an EMBL/GenBank/DDBJ whole genome shotgun (WGS) entry which is preliminary data.</text>
</comment>
<evidence type="ECO:0000313" key="7">
    <source>
        <dbReference type="EMBL" id="MBS2100195.1"/>
    </source>
</evidence>
<evidence type="ECO:0000259" key="6">
    <source>
        <dbReference type="Pfam" id="PF00892"/>
    </source>
</evidence>
<feature type="domain" description="EamA" evidence="6">
    <location>
        <begin position="152"/>
        <end position="281"/>
    </location>
</feature>
<name>A0ABS5JZ53_9BACT</name>
<dbReference type="SUPFAM" id="SSF103481">
    <property type="entry name" value="Multidrug resistance efflux transporter EmrE"/>
    <property type="match status" value="2"/>
</dbReference>
<dbReference type="EMBL" id="JAGUCO010000019">
    <property type="protein sequence ID" value="MBS2100195.1"/>
    <property type="molecule type" value="Genomic_DNA"/>
</dbReference>
<feature type="transmembrane region" description="Helical" evidence="5">
    <location>
        <begin position="180"/>
        <end position="198"/>
    </location>
</feature>
<dbReference type="PANTHER" id="PTHR22911">
    <property type="entry name" value="ACYL-MALONYL CONDENSING ENZYME-RELATED"/>
    <property type="match status" value="1"/>
</dbReference>
<keyword evidence="3 5" id="KW-1133">Transmembrane helix</keyword>
<keyword evidence="4 5" id="KW-0472">Membrane</keyword>
<evidence type="ECO:0000256" key="1">
    <source>
        <dbReference type="ARBA" id="ARBA00004141"/>
    </source>
</evidence>
<feature type="transmembrane region" description="Helical" evidence="5">
    <location>
        <begin position="123"/>
        <end position="141"/>
    </location>
</feature>
<feature type="domain" description="EamA" evidence="6">
    <location>
        <begin position="8"/>
        <end position="137"/>
    </location>
</feature>
<dbReference type="PANTHER" id="PTHR22911:SF6">
    <property type="entry name" value="SOLUTE CARRIER FAMILY 35 MEMBER G1"/>
    <property type="match status" value="1"/>
</dbReference>
<reference evidence="7 8" key="1">
    <citation type="journal article" date="2015" name="Int. J. Syst. Evol. Microbiol.">
        <title>Carboxylicivirga linearis sp. nov., isolated from a sea cucumber culture pond.</title>
        <authorList>
            <person name="Wang F.Q."/>
            <person name="Zhou Y.X."/>
            <person name="Lin X.Z."/>
            <person name="Chen G.J."/>
            <person name="Du Z.J."/>
        </authorList>
    </citation>
    <scope>NUCLEOTIDE SEQUENCE [LARGE SCALE GENOMIC DNA]</scope>
    <source>
        <strain evidence="7 8">FB218</strain>
    </source>
</reference>
<evidence type="ECO:0000256" key="5">
    <source>
        <dbReference type="SAM" id="Phobius"/>
    </source>
</evidence>
<organism evidence="7 8">
    <name type="scientific">Carboxylicivirga linearis</name>
    <dbReference type="NCBI Taxonomy" id="1628157"/>
    <lineage>
        <taxon>Bacteria</taxon>
        <taxon>Pseudomonadati</taxon>
        <taxon>Bacteroidota</taxon>
        <taxon>Bacteroidia</taxon>
        <taxon>Marinilabiliales</taxon>
        <taxon>Marinilabiliaceae</taxon>
        <taxon>Carboxylicivirga</taxon>
    </lineage>
</organism>
<feature type="transmembrane region" description="Helical" evidence="5">
    <location>
        <begin position="33"/>
        <end position="56"/>
    </location>
</feature>
<feature type="transmembrane region" description="Helical" evidence="5">
    <location>
        <begin position="210"/>
        <end position="228"/>
    </location>
</feature>
<evidence type="ECO:0000256" key="4">
    <source>
        <dbReference type="ARBA" id="ARBA00023136"/>
    </source>
</evidence>
<dbReference type="RefSeq" id="WP_212217586.1">
    <property type="nucleotide sequence ID" value="NZ_JAGUCO010000019.1"/>
</dbReference>
<evidence type="ECO:0000256" key="3">
    <source>
        <dbReference type="ARBA" id="ARBA00022989"/>
    </source>
</evidence>